<feature type="region of interest" description="Disordered" evidence="1">
    <location>
        <begin position="1"/>
        <end position="49"/>
    </location>
</feature>
<dbReference type="VEuPathDB" id="TriTrypDB:BSAL_21400"/>
<evidence type="ECO:0000256" key="1">
    <source>
        <dbReference type="SAM" id="MobiDB-lite"/>
    </source>
</evidence>
<feature type="region of interest" description="Disordered" evidence="1">
    <location>
        <begin position="70"/>
        <end position="106"/>
    </location>
</feature>
<sequence>MGTFCSHDDAGDANKLEVRRKPESDASKCPAVKDTQEDQRAKPCPTQVHSLRLEPSLNISLELQCSVAGESDADASPHNPLDASQHERQKRSPRSPRFPLVHTNATLSDRRQRVLAQKQPSLRLMAPTVASEFRSVPPELPPDVKLWLQRHHHVGHQSLETSMVSGPTTPVAIGTSVISPRVRSVVIVAE</sequence>
<accession>A0A0S4KN53</accession>
<keyword evidence="3" id="KW-1185">Reference proteome</keyword>
<reference evidence="3" key="1">
    <citation type="submission" date="2015-09" db="EMBL/GenBank/DDBJ databases">
        <authorList>
            <consortium name="Pathogen Informatics"/>
        </authorList>
    </citation>
    <scope>NUCLEOTIDE SEQUENCE [LARGE SCALE GENOMIC DNA]</scope>
    <source>
        <strain evidence="3">Lake Konstanz</strain>
    </source>
</reference>
<dbReference type="AlphaFoldDB" id="A0A0S4KN53"/>
<protein>
    <submittedName>
        <fullName evidence="2">Uncharacterized protein</fullName>
    </submittedName>
</protein>
<proteinExistence type="predicted"/>
<dbReference type="Proteomes" id="UP000051952">
    <property type="component" value="Unassembled WGS sequence"/>
</dbReference>
<feature type="compositionally biased region" description="Basic and acidic residues" evidence="1">
    <location>
        <begin position="1"/>
        <end position="26"/>
    </location>
</feature>
<gene>
    <name evidence="2" type="ORF">BSAL_21400</name>
</gene>
<evidence type="ECO:0000313" key="3">
    <source>
        <dbReference type="Proteomes" id="UP000051952"/>
    </source>
</evidence>
<evidence type="ECO:0000313" key="2">
    <source>
        <dbReference type="EMBL" id="CUI14962.1"/>
    </source>
</evidence>
<organism evidence="2 3">
    <name type="scientific">Bodo saltans</name>
    <name type="common">Flagellated protozoan</name>
    <dbReference type="NCBI Taxonomy" id="75058"/>
    <lineage>
        <taxon>Eukaryota</taxon>
        <taxon>Discoba</taxon>
        <taxon>Euglenozoa</taxon>
        <taxon>Kinetoplastea</taxon>
        <taxon>Metakinetoplastina</taxon>
        <taxon>Eubodonida</taxon>
        <taxon>Bodonidae</taxon>
        <taxon>Bodo</taxon>
    </lineage>
</organism>
<name>A0A0S4KN53_BODSA</name>
<dbReference type="EMBL" id="CYKH01001741">
    <property type="protein sequence ID" value="CUI14962.1"/>
    <property type="molecule type" value="Genomic_DNA"/>
</dbReference>